<sequence>MKPFFPVFVVALLATTPHFVGHTNAATNQNIHTRNFTFAQVPNLKADERLIPVSLPSEAEIILKGNQSKSGQIKAIDRQNLSIQRNGNSISIPLSQIVNVKFDNQGLVYGSDGRQFIRGERVLLPRSWEKIPLNAFILKDPIKGQAEVRLGPPVVDRTRLESIESIAKTNTYVVDEMRFNLADKTMTIIVTPY</sequence>
<gene>
    <name evidence="1" type="ORF">ACE1CI_15435</name>
</gene>
<keyword evidence="2" id="KW-1185">Reference proteome</keyword>
<protein>
    <submittedName>
        <fullName evidence="1">Uncharacterized protein</fullName>
    </submittedName>
</protein>
<organism evidence="1 2">
    <name type="scientific">Floridaenema flaviceps BLCC-F50</name>
    <dbReference type="NCBI Taxonomy" id="3153642"/>
    <lineage>
        <taxon>Bacteria</taxon>
        <taxon>Bacillati</taxon>
        <taxon>Cyanobacteriota</taxon>
        <taxon>Cyanophyceae</taxon>
        <taxon>Oscillatoriophycideae</taxon>
        <taxon>Aerosakkonematales</taxon>
        <taxon>Aerosakkonemataceae</taxon>
        <taxon>Floridanema</taxon>
        <taxon>Floridanema flaviceps</taxon>
    </lineage>
</organism>
<reference evidence="1 2" key="1">
    <citation type="submission" date="2024-09" db="EMBL/GenBank/DDBJ databases">
        <title>Floridaenema gen nov. (Aerosakkonemataceae, Aerosakkonematales ord. nov., Cyanobacteria) from benthic tropical and subtropical fresh waters, with the description of four new species.</title>
        <authorList>
            <person name="Moretto J.A."/>
            <person name="Berthold D.E."/>
            <person name="Lefler F.W."/>
            <person name="Huang I.-S."/>
            <person name="Laughinghouse H. IV."/>
        </authorList>
    </citation>
    <scope>NUCLEOTIDE SEQUENCE [LARGE SCALE GENOMIC DNA]</scope>
    <source>
        <strain evidence="1 2">BLCC-F50</strain>
    </source>
</reference>
<dbReference type="RefSeq" id="WP_413263951.1">
    <property type="nucleotide sequence ID" value="NZ_JBHFNR010000106.1"/>
</dbReference>
<accession>A0ABV4XT86</accession>
<name>A0ABV4XT86_9CYAN</name>
<evidence type="ECO:0000313" key="2">
    <source>
        <dbReference type="Proteomes" id="UP001576784"/>
    </source>
</evidence>
<proteinExistence type="predicted"/>
<evidence type="ECO:0000313" key="1">
    <source>
        <dbReference type="EMBL" id="MFB2894302.1"/>
    </source>
</evidence>
<dbReference type="EMBL" id="JBHFNR010000106">
    <property type="protein sequence ID" value="MFB2894302.1"/>
    <property type="molecule type" value="Genomic_DNA"/>
</dbReference>
<comment type="caution">
    <text evidence="1">The sequence shown here is derived from an EMBL/GenBank/DDBJ whole genome shotgun (WGS) entry which is preliminary data.</text>
</comment>
<dbReference type="Proteomes" id="UP001576784">
    <property type="component" value="Unassembled WGS sequence"/>
</dbReference>